<dbReference type="CDD" id="cd05829">
    <property type="entry name" value="Sortase_F"/>
    <property type="match status" value="1"/>
</dbReference>
<proteinExistence type="predicted"/>
<dbReference type="EMBL" id="DXBY01000057">
    <property type="protein sequence ID" value="HIZ34762.1"/>
    <property type="molecule type" value="Genomic_DNA"/>
</dbReference>
<feature type="non-terminal residue" evidence="2">
    <location>
        <position position="152"/>
    </location>
</feature>
<reference evidence="2" key="2">
    <citation type="submission" date="2021-04" db="EMBL/GenBank/DDBJ databases">
        <authorList>
            <person name="Gilroy R."/>
        </authorList>
    </citation>
    <scope>NUCLEOTIDE SEQUENCE</scope>
    <source>
        <strain evidence="2">ChiGjej4B4-7305</strain>
    </source>
</reference>
<dbReference type="InterPro" id="IPR023365">
    <property type="entry name" value="Sortase_dom-sf"/>
</dbReference>
<dbReference type="Gene3D" id="2.40.260.10">
    <property type="entry name" value="Sortase"/>
    <property type="match status" value="1"/>
</dbReference>
<dbReference type="Pfam" id="PF04203">
    <property type="entry name" value="Sortase"/>
    <property type="match status" value="1"/>
</dbReference>
<organism evidence="2 3">
    <name type="scientific">Candidatus Ruania gallistercoris</name>
    <dbReference type="NCBI Taxonomy" id="2838746"/>
    <lineage>
        <taxon>Bacteria</taxon>
        <taxon>Bacillati</taxon>
        <taxon>Actinomycetota</taxon>
        <taxon>Actinomycetes</taxon>
        <taxon>Micrococcales</taxon>
        <taxon>Ruaniaceae</taxon>
        <taxon>Ruania</taxon>
    </lineage>
</organism>
<dbReference type="GO" id="GO:0016787">
    <property type="term" value="F:hydrolase activity"/>
    <property type="evidence" value="ECO:0007669"/>
    <property type="project" value="UniProtKB-KW"/>
</dbReference>
<evidence type="ECO:0000313" key="2">
    <source>
        <dbReference type="EMBL" id="HIZ34762.1"/>
    </source>
</evidence>
<dbReference type="InterPro" id="IPR042001">
    <property type="entry name" value="Sortase_F"/>
</dbReference>
<protein>
    <submittedName>
        <fullName evidence="2">Sortase</fullName>
    </submittedName>
</protein>
<dbReference type="SUPFAM" id="SSF63817">
    <property type="entry name" value="Sortase"/>
    <property type="match status" value="1"/>
</dbReference>
<dbReference type="AlphaFoldDB" id="A0A9D2J3C7"/>
<evidence type="ECO:0000313" key="3">
    <source>
        <dbReference type="Proteomes" id="UP000824037"/>
    </source>
</evidence>
<reference evidence="2" key="1">
    <citation type="journal article" date="2021" name="PeerJ">
        <title>Extensive microbial diversity within the chicken gut microbiome revealed by metagenomics and culture.</title>
        <authorList>
            <person name="Gilroy R."/>
            <person name="Ravi A."/>
            <person name="Getino M."/>
            <person name="Pursley I."/>
            <person name="Horton D.L."/>
            <person name="Alikhan N.F."/>
            <person name="Baker D."/>
            <person name="Gharbi K."/>
            <person name="Hall N."/>
            <person name="Watson M."/>
            <person name="Adriaenssens E.M."/>
            <person name="Foster-Nyarko E."/>
            <person name="Jarju S."/>
            <person name="Secka A."/>
            <person name="Antonio M."/>
            <person name="Oren A."/>
            <person name="Chaudhuri R.R."/>
            <person name="La Ragione R."/>
            <person name="Hildebrand F."/>
            <person name="Pallen M.J."/>
        </authorList>
    </citation>
    <scope>NUCLEOTIDE SEQUENCE</scope>
    <source>
        <strain evidence="2">ChiGjej4B4-7305</strain>
    </source>
</reference>
<keyword evidence="1" id="KW-0378">Hydrolase</keyword>
<dbReference type="InterPro" id="IPR005754">
    <property type="entry name" value="Sortase"/>
</dbReference>
<evidence type="ECO:0000256" key="1">
    <source>
        <dbReference type="ARBA" id="ARBA00022801"/>
    </source>
</evidence>
<name>A0A9D2J3C7_9MICO</name>
<comment type="caution">
    <text evidence="2">The sequence shown here is derived from an EMBL/GenBank/DDBJ whole genome shotgun (WGS) entry which is preliminary data.</text>
</comment>
<sequence length="152" mass="16234">MPASEPATISVPAIDVESEVMQLGLQDNGLIEVPPYQYGSPAGWYVHSPTPGEVGPAVILGHRNGLEGGPGIFADLPQIQLGDSVEVTRQDGTRATFTIYRTDLVDKGEGFPTLDVYGNTAEPEIRLITCDGLNSETGILEDNFIAYGELDD</sequence>
<gene>
    <name evidence="2" type="ORF">H9815_03200</name>
</gene>
<accession>A0A9D2J3C7</accession>
<dbReference type="Proteomes" id="UP000824037">
    <property type="component" value="Unassembled WGS sequence"/>
</dbReference>